<name>A0AA37RZZ7_9GAMM</name>
<dbReference type="GO" id="GO:0071973">
    <property type="term" value="P:bacterial-type flagellum-dependent cell motility"/>
    <property type="evidence" value="ECO:0007669"/>
    <property type="project" value="InterPro"/>
</dbReference>
<dbReference type="EMBL" id="BSNE01000002">
    <property type="protein sequence ID" value="GLQ01664.1"/>
    <property type="molecule type" value="Genomic_DNA"/>
</dbReference>
<keyword evidence="5" id="KW-0975">Bacterial flagellum</keyword>
<dbReference type="GO" id="GO:0005198">
    <property type="term" value="F:structural molecule activity"/>
    <property type="evidence" value="ECO:0007669"/>
    <property type="project" value="InterPro"/>
</dbReference>
<dbReference type="RefSeq" id="WP_096038661.1">
    <property type="nucleotide sequence ID" value="NZ_BJXY01000005.1"/>
</dbReference>
<feature type="coiled-coil region" evidence="6">
    <location>
        <begin position="52"/>
        <end position="79"/>
    </location>
</feature>
<reference evidence="8" key="1">
    <citation type="journal article" date="2014" name="Int. J. Syst. Evol. Microbiol.">
        <title>Complete genome sequence of Corynebacterium casei LMG S-19264T (=DSM 44701T), isolated from a smear-ripened cheese.</title>
        <authorList>
            <consortium name="US DOE Joint Genome Institute (JGI-PGF)"/>
            <person name="Walter F."/>
            <person name="Albersmeier A."/>
            <person name="Kalinowski J."/>
            <person name="Ruckert C."/>
        </authorList>
    </citation>
    <scope>NUCLEOTIDE SEQUENCE</scope>
    <source>
        <strain evidence="8">NBRC 103034</strain>
    </source>
</reference>
<dbReference type="PANTHER" id="PTHR42792:SF1">
    <property type="entry name" value="FLAGELLAR HOOK-ASSOCIATED PROTEIN 3"/>
    <property type="match status" value="1"/>
</dbReference>
<dbReference type="PANTHER" id="PTHR42792">
    <property type="entry name" value="FLAGELLIN"/>
    <property type="match status" value="1"/>
</dbReference>
<keyword evidence="8" id="KW-0966">Cell projection</keyword>
<proteinExistence type="inferred from homology"/>
<comment type="caution">
    <text evidence="8">The sequence shown here is derived from an EMBL/GenBank/DDBJ whole genome shotgun (WGS) entry which is preliminary data.</text>
</comment>
<dbReference type="Pfam" id="PF00669">
    <property type="entry name" value="Flagellin_N"/>
    <property type="match status" value="1"/>
</dbReference>
<dbReference type="InterPro" id="IPR001492">
    <property type="entry name" value="Flagellin"/>
</dbReference>
<organism evidence="8 9">
    <name type="scientific">Pseudoalteromonas tetraodonis GFC</name>
    <dbReference type="NCBI Taxonomy" id="1315271"/>
    <lineage>
        <taxon>Bacteria</taxon>
        <taxon>Pseudomonadati</taxon>
        <taxon>Pseudomonadota</taxon>
        <taxon>Gammaproteobacteria</taxon>
        <taxon>Alteromonadales</taxon>
        <taxon>Pseudoalteromonadaceae</taxon>
        <taxon>Pseudoalteromonas</taxon>
    </lineage>
</organism>
<dbReference type="Proteomes" id="UP001161408">
    <property type="component" value="Unassembled WGS sequence"/>
</dbReference>
<dbReference type="GO" id="GO:0009424">
    <property type="term" value="C:bacterial-type flagellum hook"/>
    <property type="evidence" value="ECO:0007669"/>
    <property type="project" value="InterPro"/>
</dbReference>
<dbReference type="InterPro" id="IPR001029">
    <property type="entry name" value="Flagellin_N"/>
</dbReference>
<dbReference type="SUPFAM" id="SSF64518">
    <property type="entry name" value="Phase 1 flagellin"/>
    <property type="match status" value="1"/>
</dbReference>
<evidence type="ECO:0000256" key="6">
    <source>
        <dbReference type="SAM" id="Coils"/>
    </source>
</evidence>
<keyword evidence="8" id="KW-0282">Flagellum</keyword>
<evidence type="ECO:0000313" key="8">
    <source>
        <dbReference type="EMBL" id="GLQ01664.1"/>
    </source>
</evidence>
<dbReference type="Gene3D" id="1.20.1330.10">
    <property type="entry name" value="f41 fragment of flagellin, N-terminal domain"/>
    <property type="match status" value="2"/>
</dbReference>
<keyword evidence="8" id="KW-0969">Cilium</keyword>
<comment type="subcellular location">
    <subcellularLocation>
        <location evidence="1">Bacterial flagellum</location>
    </subcellularLocation>
    <subcellularLocation>
        <location evidence="2">Secreted</location>
    </subcellularLocation>
</comment>
<evidence type="ECO:0000256" key="4">
    <source>
        <dbReference type="ARBA" id="ARBA00022525"/>
    </source>
</evidence>
<evidence type="ECO:0000256" key="1">
    <source>
        <dbReference type="ARBA" id="ARBA00004365"/>
    </source>
</evidence>
<keyword evidence="9" id="KW-1185">Reference proteome</keyword>
<evidence type="ECO:0000256" key="2">
    <source>
        <dbReference type="ARBA" id="ARBA00004613"/>
    </source>
</evidence>
<protein>
    <submittedName>
        <fullName evidence="8">Flagellar hook-associated protein 3</fullName>
    </submittedName>
</protein>
<sequence length="419" mass="45531">MRLSNNLMYQSQINKILDNQQGVAGALERANTGQKYLSTSENPAAISQGMLYTNKIETNEQLTKNIKQLNGRLSTEESILKGMNDTILEAQMLTIRAGNGSLGQSDLASVASELKELQKSLLNLMNSQSEGGKYLFSGYQDDIQTYTFNSTNGKYEYQGDQGQHEVTIAKGVEIKSSDNGFNVFERVDARLDVVSNDGAPSGGITAGTVYVENQGEFDKFHKDNYNSDPDPLISPTINTYNVNVIPGATPSAPDQYEILRDGNPLVPPVTGEVTDEPIEFAGMEIQLEGVAPGQLDFTLEKPGKENVLNTLEDLITSLNDEQLDGAQINQALSDGLIQLKNASEQIVFTQAGLGGRMNVVERVTDSNSALDINNQDNRASLIEIDPAAAISELAKQEAGLDRSMATFGRLAKLSLFDYL</sequence>
<gene>
    <name evidence="8" type="primary">flgL</name>
    <name evidence="8" type="ORF">GCM10007914_05450</name>
</gene>
<keyword evidence="6" id="KW-0175">Coiled coil</keyword>
<evidence type="ECO:0000313" key="9">
    <source>
        <dbReference type="Proteomes" id="UP001161408"/>
    </source>
</evidence>
<evidence type="ECO:0000256" key="3">
    <source>
        <dbReference type="ARBA" id="ARBA00005709"/>
    </source>
</evidence>
<dbReference type="AlphaFoldDB" id="A0AA37RZZ7"/>
<dbReference type="NCBIfam" id="TIGR02550">
    <property type="entry name" value="flagell_flgL"/>
    <property type="match status" value="1"/>
</dbReference>
<keyword evidence="4" id="KW-0964">Secreted</keyword>
<comment type="similarity">
    <text evidence="3">Belongs to the bacterial flagellin family.</text>
</comment>
<feature type="domain" description="Flagellin N-terminal" evidence="7">
    <location>
        <begin position="4"/>
        <end position="140"/>
    </location>
</feature>
<dbReference type="GO" id="GO:0005576">
    <property type="term" value="C:extracellular region"/>
    <property type="evidence" value="ECO:0007669"/>
    <property type="project" value="UniProtKB-SubCell"/>
</dbReference>
<accession>A0AA37RZZ7</accession>
<evidence type="ECO:0000256" key="5">
    <source>
        <dbReference type="ARBA" id="ARBA00023143"/>
    </source>
</evidence>
<evidence type="ECO:0000259" key="7">
    <source>
        <dbReference type="Pfam" id="PF00669"/>
    </source>
</evidence>
<dbReference type="InterPro" id="IPR013384">
    <property type="entry name" value="Flagell_FlgL"/>
</dbReference>
<reference evidence="8" key="2">
    <citation type="submission" date="2023-01" db="EMBL/GenBank/DDBJ databases">
        <title>Draft genome sequence of Pseudoalteromonas tetraodonis strain NBRC 103034.</title>
        <authorList>
            <person name="Sun Q."/>
            <person name="Mori K."/>
        </authorList>
    </citation>
    <scope>NUCLEOTIDE SEQUENCE</scope>
    <source>
        <strain evidence="8">NBRC 103034</strain>
    </source>
</reference>